<gene>
    <name evidence="2" type="ORF">FIV42_28305</name>
</gene>
<dbReference type="OrthoDB" id="5523634at2"/>
<evidence type="ECO:0000313" key="2">
    <source>
        <dbReference type="EMBL" id="QDG54507.1"/>
    </source>
</evidence>
<sequence>MANFMKLNARAEQRIGAYATRLLQIEAHLRRGEKRAATARLIGFKDEIAEFMHELEFPLEFTVIGSQLGFFSGNGSFLRGRLPAALVGAVAGWFYGQSQTSGHHRYLEEIWQRVDLIERALIAEAQQAEQAAQRQSGAAGEGSAAAESAQTPN</sequence>
<dbReference type="AlphaFoldDB" id="A0A4Y6Q2V3"/>
<organism evidence="2 3">
    <name type="scientific">Persicimonas caeni</name>
    <dbReference type="NCBI Taxonomy" id="2292766"/>
    <lineage>
        <taxon>Bacteria</taxon>
        <taxon>Deltaproteobacteria</taxon>
        <taxon>Bradymonadales</taxon>
        <taxon>Bradymonadaceae</taxon>
        <taxon>Persicimonas</taxon>
    </lineage>
</organism>
<dbReference type="EMBL" id="CP041186">
    <property type="protein sequence ID" value="QDG54507.1"/>
    <property type="molecule type" value="Genomic_DNA"/>
</dbReference>
<keyword evidence="3" id="KW-1185">Reference proteome</keyword>
<reference evidence="2 3" key="1">
    <citation type="submission" date="2019-06" db="EMBL/GenBank/DDBJ databases">
        <title>Persicimonas caeni gen. nov., sp. nov., a predatory bacterium isolated from solar saltern.</title>
        <authorList>
            <person name="Wang S."/>
        </authorList>
    </citation>
    <scope>NUCLEOTIDE SEQUENCE [LARGE SCALE GENOMIC DNA]</scope>
    <source>
        <strain evidence="2 3">YN101</strain>
    </source>
</reference>
<protein>
    <submittedName>
        <fullName evidence="2">Uncharacterized protein</fullName>
    </submittedName>
</protein>
<proteinExistence type="predicted"/>
<accession>A0A4Y6Q2V3</accession>
<evidence type="ECO:0000313" key="3">
    <source>
        <dbReference type="Proteomes" id="UP000315995"/>
    </source>
</evidence>
<dbReference type="Proteomes" id="UP000315995">
    <property type="component" value="Chromosome"/>
</dbReference>
<feature type="region of interest" description="Disordered" evidence="1">
    <location>
        <begin position="131"/>
        <end position="153"/>
    </location>
</feature>
<accession>A0A5B8YEX4</accession>
<name>A0A4Y6Q2V3_PERCE</name>
<evidence type="ECO:0000256" key="1">
    <source>
        <dbReference type="SAM" id="MobiDB-lite"/>
    </source>
</evidence>
<dbReference type="RefSeq" id="WP_141200951.1">
    <property type="nucleotide sequence ID" value="NZ_CP041186.1"/>
</dbReference>